<name>A0ABS0FDF4_9FLAO</name>
<dbReference type="Pfam" id="PF00534">
    <property type="entry name" value="Glycos_transf_1"/>
    <property type="match status" value="1"/>
</dbReference>
<protein>
    <submittedName>
        <fullName evidence="2">Glycosyltransferase</fullName>
    </submittedName>
</protein>
<feature type="domain" description="Glycosyl transferase family 1" evidence="1">
    <location>
        <begin position="204"/>
        <end position="357"/>
    </location>
</feature>
<dbReference type="PANTHER" id="PTHR12526">
    <property type="entry name" value="GLYCOSYLTRANSFERASE"/>
    <property type="match status" value="1"/>
</dbReference>
<reference evidence="2 3" key="1">
    <citation type="submission" date="2020-11" db="EMBL/GenBank/DDBJ databases">
        <title>Kaistella gelatinilytica sp. nov., a flavobacterium isolated from Antarctic Soil.</title>
        <authorList>
            <person name="Li J."/>
        </authorList>
    </citation>
    <scope>NUCLEOTIDE SEQUENCE [LARGE SCALE GENOMIC DNA]</scope>
    <source>
        <strain evidence="2 3">G5-32</strain>
    </source>
</reference>
<proteinExistence type="predicted"/>
<dbReference type="PANTHER" id="PTHR12526:SF630">
    <property type="entry name" value="GLYCOSYLTRANSFERASE"/>
    <property type="match status" value="1"/>
</dbReference>
<dbReference type="Proteomes" id="UP000660070">
    <property type="component" value="Unassembled WGS sequence"/>
</dbReference>
<keyword evidence="3" id="KW-1185">Reference proteome</keyword>
<dbReference type="EMBL" id="JADPVI010000003">
    <property type="protein sequence ID" value="MBF8457739.1"/>
    <property type="molecule type" value="Genomic_DNA"/>
</dbReference>
<dbReference type="InterPro" id="IPR001296">
    <property type="entry name" value="Glyco_trans_1"/>
</dbReference>
<dbReference type="Gene3D" id="3.40.50.2000">
    <property type="entry name" value="Glycogen Phosphorylase B"/>
    <property type="match status" value="2"/>
</dbReference>
<evidence type="ECO:0000313" key="2">
    <source>
        <dbReference type="EMBL" id="MBF8457739.1"/>
    </source>
</evidence>
<dbReference type="RefSeq" id="WP_196080225.1">
    <property type="nucleotide sequence ID" value="NZ_JADPVI010000003.1"/>
</dbReference>
<comment type="caution">
    <text evidence="2">The sequence shown here is derived from an EMBL/GenBank/DDBJ whole genome shotgun (WGS) entry which is preliminary data.</text>
</comment>
<dbReference type="CDD" id="cd03811">
    <property type="entry name" value="GT4_GT28_WabH-like"/>
    <property type="match status" value="1"/>
</dbReference>
<sequence length="381" mass="44321">MKKKILIRIGSLRHGGAEKVLVTFLKNLPEDKYEIDLLLNLYSGKYLAEVPSWINVLYLNKGEMITTNRLQDIPTKAFRVIYQKVLKTFSSLLYQFILKDKKYDIEFAAIHGFRDEILNSPQKSSKKIIWIHNDLKKTELYNYTDDEFRKFFGFDKIMVISEKIQHDFETLAKTEEEKNKIVRIYNPLDTEEILNKSECGSGKSEDEVPVFISVGTIFPQKGFDRLLRVHKRLLEEGFKHKIQILGDGYDFENIKKLQKELGVTETSTLFGFTDNPYPSIKNAYFYILSSRYEGFPTVLFEAITLKKKIISTDVSGVREMLDNGKLGLIVENSEDGIYDGMKKALEEPESFDQYSENLEHYEIPFNLDHSVSRIMEIIDHL</sequence>
<gene>
    <name evidence="2" type="ORF">IV494_11170</name>
</gene>
<evidence type="ECO:0000259" key="1">
    <source>
        <dbReference type="Pfam" id="PF00534"/>
    </source>
</evidence>
<evidence type="ECO:0000313" key="3">
    <source>
        <dbReference type="Proteomes" id="UP000660070"/>
    </source>
</evidence>
<accession>A0ABS0FDF4</accession>
<dbReference type="SUPFAM" id="SSF53756">
    <property type="entry name" value="UDP-Glycosyltransferase/glycogen phosphorylase"/>
    <property type="match status" value="1"/>
</dbReference>
<organism evidence="2 3">
    <name type="scientific">Kaistella gelatinilytica</name>
    <dbReference type="NCBI Taxonomy" id="2787636"/>
    <lineage>
        <taxon>Bacteria</taxon>
        <taxon>Pseudomonadati</taxon>
        <taxon>Bacteroidota</taxon>
        <taxon>Flavobacteriia</taxon>
        <taxon>Flavobacteriales</taxon>
        <taxon>Weeksellaceae</taxon>
        <taxon>Chryseobacterium group</taxon>
        <taxon>Kaistella</taxon>
    </lineage>
</organism>